<keyword evidence="2" id="KW-1185">Reference proteome</keyword>
<protein>
    <recommendedName>
        <fullName evidence="3">Nucleoplasmin-like domain-containing protein</fullName>
    </recommendedName>
</protein>
<proteinExistence type="predicted"/>
<accession>A0ABR2IIY0</accession>
<evidence type="ECO:0000313" key="1">
    <source>
        <dbReference type="EMBL" id="KAK8863549.1"/>
    </source>
</evidence>
<evidence type="ECO:0000313" key="2">
    <source>
        <dbReference type="Proteomes" id="UP001470230"/>
    </source>
</evidence>
<reference evidence="1 2" key="1">
    <citation type="submission" date="2024-04" db="EMBL/GenBank/DDBJ databases">
        <title>Tritrichomonas musculus Genome.</title>
        <authorList>
            <person name="Alves-Ferreira E."/>
            <person name="Grigg M."/>
            <person name="Lorenzi H."/>
            <person name="Galac M."/>
        </authorList>
    </citation>
    <scope>NUCLEOTIDE SEQUENCE [LARGE SCALE GENOMIC DNA]</scope>
    <source>
        <strain evidence="1 2">EAF2021</strain>
    </source>
</reference>
<dbReference type="EMBL" id="JAPFFF010000017">
    <property type="protein sequence ID" value="KAK8863549.1"/>
    <property type="molecule type" value="Genomic_DNA"/>
</dbReference>
<organism evidence="1 2">
    <name type="scientific">Tritrichomonas musculus</name>
    <dbReference type="NCBI Taxonomy" id="1915356"/>
    <lineage>
        <taxon>Eukaryota</taxon>
        <taxon>Metamonada</taxon>
        <taxon>Parabasalia</taxon>
        <taxon>Tritrichomonadida</taxon>
        <taxon>Tritrichomonadidae</taxon>
        <taxon>Tritrichomonas</taxon>
    </lineage>
</organism>
<dbReference type="Proteomes" id="UP001470230">
    <property type="component" value="Unassembled WGS sequence"/>
</dbReference>
<sequence length="138" mass="15403">MSTLLNNFFSYTLNDGQELMIEQPPKHNAVITQISLADPANFTKRVTCSAHVETLRIDLPQIDREDDEGNENGEKQTKDFQSIDYDSIIASFCPGDQLTKQVFFGFTDTDICYLKATGGPLIVSGYISPNKVNLTSFQ</sequence>
<name>A0ABR2IIY0_9EUKA</name>
<evidence type="ECO:0008006" key="3">
    <source>
        <dbReference type="Google" id="ProtNLM"/>
    </source>
</evidence>
<gene>
    <name evidence="1" type="ORF">M9Y10_011235</name>
</gene>
<comment type="caution">
    <text evidence="1">The sequence shown here is derived from an EMBL/GenBank/DDBJ whole genome shotgun (WGS) entry which is preliminary data.</text>
</comment>